<proteinExistence type="predicted"/>
<dbReference type="RefSeq" id="WP_353070319.1">
    <property type="nucleotide sequence ID" value="NZ_CP132932.1"/>
</dbReference>
<dbReference type="AlphaFoldDB" id="A0AAU7ZI70"/>
<sequence>MSTDNPMPVDHYAGYRGLPALVGLMDMKSASTHGLTITESVERLKRLHWALRRLHGIFVAHLASMPIYELKMAFSLHAHYCAEHVLHLAGRIREMRQPPYGLDNTPHPSLDIFFDEILAAPSTPALILGLYEHAIPVVHSSLEALLRDTSRLFDHPTYRAARFAQVEFSEICDYAGSAVHAMVTNTDRATLGGWSTSLQSILAHAGGLDGTMPHATAEPVRVFSAQPFHYNSIPQRDERFIDPYNMGVNAEAMLFNPEIPAQPKTLMLFFKRMREIDVPEMMSSILAETPGKPWEYYRDMTRQLWDEARHAMMGEVGFVSLGIDWRAIPFNFTWSLGLNTMLEPLERHAVLFTIEQGLMPKKNGKEYEWEVAVASANRLSELIQDYDWADEIVHAKVGRDWLVPQIGSQAEALAFGDKSWSRTLVDWAKWREDRLTDHRNWWAEVYSKACEHWGIAPDPNILAYNATYESLRPDMKEVSA</sequence>
<accession>A0AAU7ZI70</accession>
<dbReference type="KEGG" id="temp:RBB75_09760"/>
<gene>
    <name evidence="1" type="ORF">RBB75_09760</name>
</gene>
<protein>
    <recommendedName>
        <fullName evidence="2">DUF455 family protein</fullName>
    </recommendedName>
</protein>
<reference evidence="1" key="2">
    <citation type="journal article" date="2024" name="Environ. Microbiol.">
        <title>Genome analysis and description of Tunturibacter gen. nov. expands the diversity of Terriglobia in tundra soils.</title>
        <authorList>
            <person name="Messyasz A."/>
            <person name="Mannisto M.K."/>
            <person name="Kerkhof L.J."/>
            <person name="Haggblom M.M."/>
        </authorList>
    </citation>
    <scope>NUCLEOTIDE SEQUENCE</scope>
    <source>
        <strain evidence="1">M8UP23</strain>
    </source>
</reference>
<dbReference type="EMBL" id="CP132932">
    <property type="protein sequence ID" value="XCB28589.1"/>
    <property type="molecule type" value="Genomic_DNA"/>
</dbReference>
<reference evidence="1" key="1">
    <citation type="submission" date="2023-08" db="EMBL/GenBank/DDBJ databases">
        <authorList>
            <person name="Messyasz A."/>
            <person name="Mannisto M.K."/>
            <person name="Kerkhof L.J."/>
            <person name="Haggblom M."/>
        </authorList>
    </citation>
    <scope>NUCLEOTIDE SEQUENCE</scope>
    <source>
        <strain evidence="1">M8UP23</strain>
    </source>
</reference>
<organism evidence="1">
    <name type="scientific">Tunturiibacter empetritectus</name>
    <dbReference type="NCBI Taxonomy" id="3069691"/>
    <lineage>
        <taxon>Bacteria</taxon>
        <taxon>Pseudomonadati</taxon>
        <taxon>Acidobacteriota</taxon>
        <taxon>Terriglobia</taxon>
        <taxon>Terriglobales</taxon>
        <taxon>Acidobacteriaceae</taxon>
        <taxon>Tunturiibacter</taxon>
    </lineage>
</organism>
<name>A0AAU7ZI70_9BACT</name>
<evidence type="ECO:0008006" key="2">
    <source>
        <dbReference type="Google" id="ProtNLM"/>
    </source>
</evidence>
<evidence type="ECO:0000313" key="1">
    <source>
        <dbReference type="EMBL" id="XCB28589.1"/>
    </source>
</evidence>